<evidence type="ECO:0000256" key="8">
    <source>
        <dbReference type="PROSITE-ProRule" id="PRU00886"/>
    </source>
</evidence>
<dbReference type="PANTHER" id="PTHR11922">
    <property type="entry name" value="GMP SYNTHASE-RELATED"/>
    <property type="match status" value="1"/>
</dbReference>
<dbReference type="InterPro" id="IPR001674">
    <property type="entry name" value="GMP_synth_C"/>
</dbReference>
<dbReference type="eggNOG" id="KOG1622">
    <property type="taxonomic scope" value="Eukaryota"/>
</dbReference>
<feature type="compositionally biased region" description="Low complexity" evidence="9">
    <location>
        <begin position="404"/>
        <end position="421"/>
    </location>
</feature>
<dbReference type="GO" id="GO:0005829">
    <property type="term" value="C:cytosol"/>
    <property type="evidence" value="ECO:0007669"/>
    <property type="project" value="TreeGrafter"/>
</dbReference>
<evidence type="ECO:0000259" key="10">
    <source>
        <dbReference type="PROSITE" id="PS51553"/>
    </source>
</evidence>
<evidence type="ECO:0000256" key="2">
    <source>
        <dbReference type="ARBA" id="ARBA00012746"/>
    </source>
</evidence>
<dbReference type="Pfam" id="PF00958">
    <property type="entry name" value="GMP_synt_C"/>
    <property type="match status" value="1"/>
</dbReference>
<keyword evidence="3" id="KW-0436">Ligase</keyword>
<evidence type="ECO:0000256" key="5">
    <source>
        <dbReference type="ARBA" id="ARBA00022749"/>
    </source>
</evidence>
<dbReference type="GO" id="GO:0005524">
    <property type="term" value="F:ATP binding"/>
    <property type="evidence" value="ECO:0007669"/>
    <property type="project" value="UniProtKB-UniRule"/>
</dbReference>
<evidence type="ECO:0000256" key="1">
    <source>
        <dbReference type="ARBA" id="ARBA00005153"/>
    </source>
</evidence>
<dbReference type="Gene3D" id="3.40.50.620">
    <property type="entry name" value="HUPs"/>
    <property type="match status" value="1"/>
</dbReference>
<dbReference type="Proteomes" id="UP000030693">
    <property type="component" value="Unassembled WGS sequence"/>
</dbReference>
<dbReference type="GO" id="GO:0003921">
    <property type="term" value="F:GMP synthase activity"/>
    <property type="evidence" value="ECO:0007669"/>
    <property type="project" value="InterPro"/>
</dbReference>
<gene>
    <name evidence="11" type="ORF">H696_04160</name>
</gene>
<dbReference type="UniPathway" id="UPA00189">
    <property type="reaction ID" value="UER00296"/>
</dbReference>
<reference evidence="11" key="1">
    <citation type="submission" date="2013-04" db="EMBL/GenBank/DDBJ databases">
        <title>The Genome Sequence of Fonticula alba ATCC 38817.</title>
        <authorList>
            <consortium name="The Broad Institute Genomics Platform"/>
            <person name="Russ C."/>
            <person name="Cuomo C."/>
            <person name="Burger G."/>
            <person name="Gray M.W."/>
            <person name="Holland P.W.H."/>
            <person name="King N."/>
            <person name="Lang F.B.F."/>
            <person name="Roger A.J."/>
            <person name="Ruiz-Trillo I."/>
            <person name="Brown M."/>
            <person name="Walker B."/>
            <person name="Young S."/>
            <person name="Zeng Q."/>
            <person name="Gargeya S."/>
            <person name="Fitzgerald M."/>
            <person name="Haas B."/>
            <person name="Abouelleil A."/>
            <person name="Allen A.W."/>
            <person name="Alvarado L."/>
            <person name="Arachchi H.M."/>
            <person name="Berlin A.M."/>
            <person name="Chapman S.B."/>
            <person name="Gainer-Dewar J."/>
            <person name="Goldberg J."/>
            <person name="Griggs A."/>
            <person name="Gujja S."/>
            <person name="Hansen M."/>
            <person name="Howarth C."/>
            <person name="Imamovic A."/>
            <person name="Ireland A."/>
            <person name="Larimer J."/>
            <person name="McCowan C."/>
            <person name="Murphy C."/>
            <person name="Pearson M."/>
            <person name="Poon T.W."/>
            <person name="Priest M."/>
            <person name="Roberts A."/>
            <person name="Saif S."/>
            <person name="Shea T."/>
            <person name="Sisk P."/>
            <person name="Sykes S."/>
            <person name="Wortman J."/>
            <person name="Nusbaum C."/>
            <person name="Birren B."/>
        </authorList>
    </citation>
    <scope>NUCLEOTIDE SEQUENCE [LARGE SCALE GENOMIC DNA]</scope>
    <source>
        <strain evidence="11">ATCC 38817</strain>
    </source>
</reference>
<evidence type="ECO:0000256" key="7">
    <source>
        <dbReference type="ARBA" id="ARBA00022840"/>
    </source>
</evidence>
<evidence type="ECO:0000256" key="6">
    <source>
        <dbReference type="ARBA" id="ARBA00022755"/>
    </source>
</evidence>
<dbReference type="Gene3D" id="3.30.300.10">
    <property type="match status" value="1"/>
</dbReference>
<evidence type="ECO:0000256" key="4">
    <source>
        <dbReference type="ARBA" id="ARBA00022741"/>
    </source>
</evidence>
<feature type="region of interest" description="Disordered" evidence="9">
    <location>
        <begin position="404"/>
        <end position="454"/>
    </location>
</feature>
<keyword evidence="6 8" id="KW-0658">Purine biosynthesis</keyword>
<name>A0A058Z648_FONAL</name>
<keyword evidence="7 8" id="KW-0067">ATP-binding</keyword>
<protein>
    <recommendedName>
        <fullName evidence="2">GMP synthase (glutamine-hydrolyzing)</fullName>
        <ecNumber evidence="2">6.3.5.2</ecNumber>
    </recommendedName>
</protein>
<evidence type="ECO:0000313" key="11">
    <source>
        <dbReference type="EMBL" id="KCV69750.1"/>
    </source>
</evidence>
<dbReference type="SUPFAM" id="SSF52402">
    <property type="entry name" value="Adenine nucleotide alpha hydrolases-like"/>
    <property type="match status" value="1"/>
</dbReference>
<dbReference type="EMBL" id="KB932206">
    <property type="protein sequence ID" value="KCV69750.1"/>
    <property type="molecule type" value="Genomic_DNA"/>
</dbReference>
<proteinExistence type="predicted"/>
<dbReference type="CDD" id="cd01997">
    <property type="entry name" value="GMP_synthase_C"/>
    <property type="match status" value="1"/>
</dbReference>
<dbReference type="InterPro" id="IPR025777">
    <property type="entry name" value="GMPS_ATP_PPase_dom"/>
</dbReference>
<dbReference type="PROSITE" id="PS51553">
    <property type="entry name" value="GMPS_ATP_PPASE"/>
    <property type="match status" value="1"/>
</dbReference>
<accession>A0A058Z648</accession>
<sequence>MPQESSAAPCQPLPSVGGLAVVDLGTGVGSDALPPVMRFVRSVRNAGLYAGLWRRSASTGILEADIFDQADPRVQGLLDIRPAGVIIYGGPGTETLSTLAADLPCITGLGLPVMLLGTGACQLAGQLEEALAGRAAAPCKPEALARGLDLVGNLRQAAGLPAGWQPVGSQSHVALSSRAAVLACAELPPMDALWPVAALDGPWTVPEPDVADRSAPRPYGFDVDNFAGLFDRESASRAEVLAINFGELLCGLDRRAADAWTPGRFFDLMSASIAGAIHPEKHVIGAVSGGVDSSVAAALVARSLGSRFHAILVDHGCLRQNEVAEASCLLKSVLGDAELRVVDASDTFLSALDNVIAPEKKRMIIGHTFIDTFEQQSKLIPEAAYLLQGTLYTDVIESAPSASSVSAAAPLPPGQATTETEQPAEQEYDSAASSSDEEEGLSAGGAPSVKSHHNVGGLPERLALQLLEPLRLLFKHEVRGLGALCLGLPAASVWRRPFPGPGLAIRVVNAPLTRRRLARLRRADAILQAALADPRRPASLRRQIGQAFAVLLPSVRAVGVTMARGGAASDHHQSRRRRYAGVVVLRAVSTGDYIDAVSVDLPHDLVDEVSRRILAEVPGVGRVVVDVSPKPPATIEWE</sequence>
<dbReference type="GeneID" id="20528885"/>
<keyword evidence="4 8" id="KW-0547">Nucleotide-binding</keyword>
<keyword evidence="12" id="KW-1185">Reference proteome</keyword>
<dbReference type="OrthoDB" id="1724632at2759"/>
<dbReference type="STRING" id="691883.A0A058Z648"/>
<feature type="domain" description="GMPS ATP-PPase" evidence="10">
    <location>
        <begin position="260"/>
        <end position="495"/>
    </location>
</feature>
<evidence type="ECO:0000313" key="12">
    <source>
        <dbReference type="Proteomes" id="UP000030693"/>
    </source>
</evidence>
<evidence type="ECO:0000256" key="9">
    <source>
        <dbReference type="SAM" id="MobiDB-lite"/>
    </source>
</evidence>
<dbReference type="EC" id="6.3.5.2" evidence="2"/>
<dbReference type="InterPro" id="IPR014729">
    <property type="entry name" value="Rossmann-like_a/b/a_fold"/>
</dbReference>
<organism evidence="11">
    <name type="scientific">Fonticula alba</name>
    <name type="common">Slime mold</name>
    <dbReference type="NCBI Taxonomy" id="691883"/>
    <lineage>
        <taxon>Eukaryota</taxon>
        <taxon>Rotosphaerida</taxon>
        <taxon>Fonticulaceae</taxon>
        <taxon>Fonticula</taxon>
    </lineage>
</organism>
<evidence type="ECO:0000256" key="3">
    <source>
        <dbReference type="ARBA" id="ARBA00022598"/>
    </source>
</evidence>
<feature type="binding site" evidence="8">
    <location>
        <begin position="288"/>
        <end position="294"/>
    </location>
    <ligand>
        <name>ATP</name>
        <dbReference type="ChEBI" id="CHEBI:30616"/>
    </ligand>
</feature>
<comment type="pathway">
    <text evidence="1">Purine metabolism; GMP biosynthesis; GMP from XMP (L-Gln route): step 1/1.</text>
</comment>
<keyword evidence="5 8" id="KW-0332">GMP biosynthesis</keyword>
<dbReference type="AlphaFoldDB" id="A0A058Z648"/>
<dbReference type="SUPFAM" id="SSF54810">
    <property type="entry name" value="GMP synthetase C-terminal dimerisation domain"/>
    <property type="match status" value="1"/>
</dbReference>
<dbReference type="PANTHER" id="PTHR11922:SF2">
    <property type="entry name" value="GMP SYNTHASE [GLUTAMINE-HYDROLYZING]"/>
    <property type="match status" value="1"/>
</dbReference>
<dbReference type="RefSeq" id="XP_009496315.1">
    <property type="nucleotide sequence ID" value="XM_009498040.1"/>
</dbReference>